<dbReference type="EMBL" id="ATLV01023937">
    <property type="status" value="NOT_ANNOTATED_CDS"/>
    <property type="molecule type" value="Genomic_DNA"/>
</dbReference>
<evidence type="ECO:0000313" key="2">
    <source>
        <dbReference type="EnsemblMetazoa" id="ASIC018102-PA"/>
    </source>
</evidence>
<evidence type="ECO:0000313" key="3">
    <source>
        <dbReference type="Proteomes" id="UP000030765"/>
    </source>
</evidence>
<dbReference type="EMBL" id="KE525347">
    <property type="protein sequence ID" value="KFB50054.1"/>
    <property type="molecule type" value="Genomic_DNA"/>
</dbReference>
<protein>
    <submittedName>
        <fullName evidence="1 2">Uncharacterized protein</fullName>
    </submittedName>
</protein>
<accession>A0A084WIL0</accession>
<name>A0A084WIL0_ANOSI</name>
<dbReference type="VEuPathDB" id="VectorBase:ASIC018102"/>
<dbReference type="Proteomes" id="UP000030765">
    <property type="component" value="Unassembled WGS sequence"/>
</dbReference>
<keyword evidence="3" id="KW-1185">Reference proteome</keyword>
<gene>
    <name evidence="1" type="ORF">ZHAS_00018102</name>
</gene>
<proteinExistence type="predicted"/>
<reference evidence="2" key="2">
    <citation type="submission" date="2020-05" db="UniProtKB">
        <authorList>
            <consortium name="EnsemblMetazoa"/>
        </authorList>
    </citation>
    <scope>IDENTIFICATION</scope>
</reference>
<reference evidence="1 3" key="1">
    <citation type="journal article" date="2014" name="BMC Genomics">
        <title>Genome sequence of Anopheles sinensis provides insight into genetics basis of mosquito competence for malaria parasites.</title>
        <authorList>
            <person name="Zhou D."/>
            <person name="Zhang D."/>
            <person name="Ding G."/>
            <person name="Shi L."/>
            <person name="Hou Q."/>
            <person name="Ye Y."/>
            <person name="Xu Y."/>
            <person name="Zhou H."/>
            <person name="Xiong C."/>
            <person name="Li S."/>
            <person name="Yu J."/>
            <person name="Hong S."/>
            <person name="Yu X."/>
            <person name="Zou P."/>
            <person name="Chen C."/>
            <person name="Chang X."/>
            <person name="Wang W."/>
            <person name="Lv Y."/>
            <person name="Sun Y."/>
            <person name="Ma L."/>
            <person name="Shen B."/>
            <person name="Zhu C."/>
        </authorList>
    </citation>
    <scope>NUCLEOTIDE SEQUENCE [LARGE SCALE GENOMIC DNA]</scope>
</reference>
<dbReference type="AlphaFoldDB" id="A0A084WIL0"/>
<evidence type="ECO:0000313" key="1">
    <source>
        <dbReference type="EMBL" id="KFB50054.1"/>
    </source>
</evidence>
<organism evidence="1">
    <name type="scientific">Anopheles sinensis</name>
    <name type="common">Mosquito</name>
    <dbReference type="NCBI Taxonomy" id="74873"/>
    <lineage>
        <taxon>Eukaryota</taxon>
        <taxon>Metazoa</taxon>
        <taxon>Ecdysozoa</taxon>
        <taxon>Arthropoda</taxon>
        <taxon>Hexapoda</taxon>
        <taxon>Insecta</taxon>
        <taxon>Pterygota</taxon>
        <taxon>Neoptera</taxon>
        <taxon>Endopterygota</taxon>
        <taxon>Diptera</taxon>
        <taxon>Nematocera</taxon>
        <taxon>Culicoidea</taxon>
        <taxon>Culicidae</taxon>
        <taxon>Anophelinae</taxon>
        <taxon>Anopheles</taxon>
    </lineage>
</organism>
<dbReference type="EnsemblMetazoa" id="ASIC018102-RA">
    <property type="protein sequence ID" value="ASIC018102-PA"/>
    <property type="gene ID" value="ASIC018102"/>
</dbReference>
<sequence>MRNMNAGGGGRGGGGGKVGSARTCLVEMLRAAADPNGTPYLSLAIMRTEGFIRNFFIHASRRIPESPPPLIHLLPASPTKVAP</sequence>